<dbReference type="SUPFAM" id="SSF52058">
    <property type="entry name" value="L domain-like"/>
    <property type="match status" value="4"/>
</dbReference>
<dbReference type="Gene3D" id="1.10.510.10">
    <property type="entry name" value="Transferase(Phosphotransferase) domain 1"/>
    <property type="match status" value="5"/>
</dbReference>
<evidence type="ECO:0000256" key="10">
    <source>
        <dbReference type="ARBA" id="ARBA00022741"/>
    </source>
</evidence>
<keyword evidence="12 17" id="KW-0067">ATP-binding</keyword>
<evidence type="ECO:0000256" key="17">
    <source>
        <dbReference type="PROSITE-ProRule" id="PRU10141"/>
    </source>
</evidence>
<dbReference type="InterPro" id="IPR024788">
    <property type="entry name" value="Malectin-like_Carb-bd_dom"/>
</dbReference>
<keyword evidence="23" id="KW-1185">Reference proteome</keyword>
<dbReference type="PROSITE" id="PS00108">
    <property type="entry name" value="PROTEIN_KINASE_ST"/>
    <property type="match status" value="4"/>
</dbReference>
<keyword evidence="8 20" id="KW-0732">Signal</keyword>
<dbReference type="InterPro" id="IPR001245">
    <property type="entry name" value="Ser-Thr/Tyr_kinase_cat_dom"/>
</dbReference>
<feature type="domain" description="Protein kinase" evidence="21">
    <location>
        <begin position="592"/>
        <end position="869"/>
    </location>
</feature>
<feature type="transmembrane region" description="Helical" evidence="19">
    <location>
        <begin position="526"/>
        <end position="553"/>
    </location>
</feature>
<evidence type="ECO:0000256" key="20">
    <source>
        <dbReference type="SAM" id="SignalP"/>
    </source>
</evidence>
<feature type="chain" id="PRO_5045555188" description="non-specific serine/threonine protein kinase" evidence="20">
    <location>
        <begin position="35"/>
        <end position="3566"/>
    </location>
</feature>
<dbReference type="InterPro" id="IPR017441">
    <property type="entry name" value="Protein_kinase_ATP_BS"/>
</dbReference>
<dbReference type="InterPro" id="IPR000719">
    <property type="entry name" value="Prot_kinase_dom"/>
</dbReference>
<protein>
    <recommendedName>
        <fullName evidence="3">non-specific serine/threonine protein kinase</fullName>
        <ecNumber evidence="3">2.7.11.1</ecNumber>
    </recommendedName>
</protein>
<comment type="catalytic activity">
    <reaction evidence="15">
        <text>L-threonyl-[protein] + ATP = O-phospho-L-threonyl-[protein] + ADP + H(+)</text>
        <dbReference type="Rhea" id="RHEA:46608"/>
        <dbReference type="Rhea" id="RHEA-COMP:11060"/>
        <dbReference type="Rhea" id="RHEA-COMP:11605"/>
        <dbReference type="ChEBI" id="CHEBI:15378"/>
        <dbReference type="ChEBI" id="CHEBI:30013"/>
        <dbReference type="ChEBI" id="CHEBI:30616"/>
        <dbReference type="ChEBI" id="CHEBI:61977"/>
        <dbReference type="ChEBI" id="CHEBI:456216"/>
        <dbReference type="EC" id="2.7.11.1"/>
    </reaction>
</comment>
<dbReference type="EC" id="2.7.11.1" evidence="3"/>
<dbReference type="InterPro" id="IPR032675">
    <property type="entry name" value="LRR_dom_sf"/>
</dbReference>
<dbReference type="SUPFAM" id="SSF56112">
    <property type="entry name" value="Protein kinase-like (PK-like)"/>
    <property type="match status" value="4"/>
</dbReference>
<evidence type="ECO:0000256" key="1">
    <source>
        <dbReference type="ARBA" id="ARBA00004167"/>
    </source>
</evidence>
<comment type="caution">
    <text evidence="22">The sequence shown here is derived from an EMBL/GenBank/DDBJ whole genome shotgun (WGS) entry which is preliminary data.</text>
</comment>
<dbReference type="Pfam" id="PF00069">
    <property type="entry name" value="Pkinase"/>
    <property type="match status" value="2"/>
</dbReference>
<evidence type="ECO:0000256" key="9">
    <source>
        <dbReference type="ARBA" id="ARBA00022737"/>
    </source>
</evidence>
<dbReference type="SMART" id="SM00220">
    <property type="entry name" value="S_TKc"/>
    <property type="match status" value="4"/>
</dbReference>
<feature type="domain" description="Protein kinase" evidence="21">
    <location>
        <begin position="1670"/>
        <end position="1920"/>
    </location>
</feature>
<evidence type="ECO:0000256" key="19">
    <source>
        <dbReference type="SAM" id="Phobius"/>
    </source>
</evidence>
<dbReference type="InterPro" id="IPR011009">
    <property type="entry name" value="Kinase-like_dom_sf"/>
</dbReference>
<feature type="binding site" evidence="17">
    <location>
        <position position="2481"/>
    </location>
    <ligand>
        <name>ATP</name>
        <dbReference type="ChEBI" id="CHEBI:30616"/>
    </ligand>
</feature>
<dbReference type="PROSITE" id="PS50011">
    <property type="entry name" value="PROTEIN_KINASE_DOM"/>
    <property type="match status" value="4"/>
</dbReference>
<evidence type="ECO:0000256" key="5">
    <source>
        <dbReference type="ARBA" id="ARBA00022614"/>
    </source>
</evidence>
<dbReference type="PROSITE" id="PS51450">
    <property type="entry name" value="LRR"/>
    <property type="match status" value="1"/>
</dbReference>
<feature type="transmembrane region" description="Helical" evidence="19">
    <location>
        <begin position="2382"/>
        <end position="2405"/>
    </location>
</feature>
<feature type="domain" description="Protein kinase" evidence="21">
    <location>
        <begin position="2454"/>
        <end position="2704"/>
    </location>
</feature>
<feature type="compositionally biased region" description="Acidic residues" evidence="18">
    <location>
        <begin position="999"/>
        <end position="1008"/>
    </location>
</feature>
<dbReference type="InterPro" id="IPR005061">
    <property type="entry name" value="Ist1"/>
</dbReference>
<accession>A0ABQ8CUG5</accession>
<keyword evidence="14 19" id="KW-0472">Membrane</keyword>
<evidence type="ECO:0000256" key="3">
    <source>
        <dbReference type="ARBA" id="ARBA00012513"/>
    </source>
</evidence>
<dbReference type="InterPro" id="IPR008271">
    <property type="entry name" value="Ser/Thr_kinase_AS"/>
</dbReference>
<feature type="signal peptide" evidence="20">
    <location>
        <begin position="1"/>
        <end position="34"/>
    </location>
</feature>
<feature type="region of interest" description="Disordered" evidence="18">
    <location>
        <begin position="987"/>
        <end position="1008"/>
    </location>
</feature>
<feature type="region of interest" description="Disordered" evidence="18">
    <location>
        <begin position="1629"/>
        <end position="1651"/>
    </location>
</feature>
<feature type="binding site" evidence="17">
    <location>
        <position position="619"/>
    </location>
    <ligand>
        <name>ATP</name>
        <dbReference type="ChEBI" id="CHEBI:30616"/>
    </ligand>
</feature>
<sequence length="3566" mass="400593">MNLQTIIEKDKMKSLSGFLFFLIIAFAILQSVQGQNQSGFISLACGLIPKSATYTEKTTNISYISDANFIESGIIGRIDDSYKTLFQQQTWTLRSFPEGQRNCYTFNLKENSKYLIRGTFVYGNYDGLNQIPEFDLHVGPNKWTSVTLKGVANASIYEIIHVVAHDRLQVCLIKTGNTTPFISSLELRPLSNNTYQCFKKEKKNNNTYLTQSGSLMSFARIYFPQTPSFLRYYEDVHDRVWVPYITNETVSLITNLTIDTSIGSYNVPQHVANSAIFPANASHPLNIWWDIGDTNAHSYIYMHFAEIQNLGSNEIREFNISYNGGEVWESFFRPHKLKITTIFSPTALSSPDGKFNFTFTMTERSTLPPLINALEVYTDVENLLLETHQDEVSAMMNIKKTYGLMNKNISWQGDPCSPKIYRWKGVKCLYLNSDQPRIVSLKLAASDLNGAITPDIAGLTQLRELDLSKNDLSGELPDFLADMKLLTFINIKGNPKLNLTIPDSLQQKIDDKVLILLIDEKLGRKFPLVAVTVSVVAGVITLLAIFTICFIVARKKRSEVPSNINSETRSTNQSIRTKERIFTYSEILKMTNNFERVLGKGGYGRVYYGNLNGTQVAVKMLFHTTAAHDYNHFKAEVEFLSRVHHRNLVGLVGYCDDGDNLALIYQYMANGNLKENMSGKSGGHVLTWENRLLIAMEAAQGLEYLHNGSVPPMVHRDVKSTNILLNELFEAKLADFGLSRSCPVDGETSESTVVVAGTPVMFGFLFHRWRKASKCKKLLQQLQSRLKLLKNKNYAISRHLRDDIALFIRINDHTRALLRTKQLLLVQNSISIYDLLLQFSDFILLHFSSIRKHRALVNDDLNEAVSSLVFASARCGELPELVGIRELFLQRYGQNYVTKALQLLPGHLVNIQIKEKLLATTAPEDLKSALLDEIAKEYGLRLEMLMLEYTPEVEKQVNEEEEKKVVDSDFNSFSDDQSPEVYKFSLTDVEEEKSKEERSMEDDDIEETEVGKVDHRVFRFKESSEEERSSLSSSLSSGGFKDMESLRYYKRREKIRTRRRSSSSPTTCYHIVYNVFWVKNEEEEEEVRRRLLPKHVHPKLPDYDQIAAQFKALRTQQRFISLDCGLVPTETNYVEKSTNISYKSDFNYIETGKAGKINEAYKTLFQQQTWSLRSFPDGKRNCYNFNLTANRKYLIRGTFIYGNYDNQNQLPIFDLHIGPNRWTTVTTLGVTNGSIHEMIHVLTQDRLQVCLVKTGDTTPFISSLELRPLNNETYVTQSGSLVAVSRVFFSPTPTFVRYDEDINDRTWVPYIDKNNSVITTDVAVDTSNFYNVPQVVARTAAIPVDESQPLTIDWTLDEVTAQSYIYMHFAEIQNLKANETREFNITYNGGKRWFDYFRPPNFSITTIFNPRAVSSPDGKFNFTFAMTSNSTLPPLINALEIYKVLDLSLLETNQDEVLAMMNIKVTYDLRKRPSWQGDPCVPKLYRWEGLDCSYPDSESPRIISLNLTGSNLTGTITSDISKLTQLRELDLSNNGLSGEIPAFFADMNLLTLINLSGNPEINGSVIPDSLQKKIDRNSLKLILDGNQNPTTKSKSKDVPVVAIVASVAGGFSLIVIVAIIFVLTRRKQKPPEGPVSVTTGTTNTETRSSNPSIITKERKFTYSEVLKMTNNFARVLGKGGFGTVYHGNLDDAEVAVKMLSHSSAQGYKEFKAEVELLLRVHHRHLVGLVGYCDDGDKLALIYEYMANGDLRENMLGKRNGNVLSWETRMQIAVEAAQGLEYLHNGCRPPMVHRDVKTTNILLNERFQAKLADFGLSRSFPIDGESHVMTVVAGTPGYLDPESIIDPKLMDDYDANGVWKVIELALACVNPSSNRRPTMPHVVMELNECLAFEVERKNGSQEMYTKNSTESVQAQNQAGFISLDCGLVPKNTNYVEKTTNITYKSDADYIDSGSVGKINDAYKTQFQQQLWSLRSFPEGQRNCYNVNVTANSKYLIRGSFVYGNYDGLNELPSFDLHIGPNKWSSVTIEGVANFSMTEIIHVVTQERLQVCLVKTGPTTPFISSLELRPLNNKSYVTQTGYDEDQNDQAWSPFLNSVTSTISTDLKVDTSLSFYEVPQAVIKTAGVPANASEPWSIWWTLDEPTDLSYVYMHFAEVQTLKANDIREFNITYNNGIIWYPFLRPKSLKISSFANPRAISSPDGKFNFTFTMTGNSTLPPLLNALEIYTVVDILQLETDKDEVSAMINIKKTYGLSKKISWQGDPCVPQLYLWEGLNCSYPDSEPSRIISLKLNGSELIGTITSDISKLTQLIELDLSNNDLSGEIPAFFADMKLLKLINLSGNPKLNLTVPASLQERLNSKSLTLILGDTLNPTVKGKSSKTPVAAIAASVAGVFVLVVILAIFFVVRKKKTKTNAAPGPPSASPGIAKSETRSSNPSIISKDRRITYSEVLRMTNNFQRVLGKGGFGTVYHGNLDDAEVAVKMLSHSSAQGYKEFKAEVELLLRVHHRHLVGLVGYCDDGDNLALIYEYMANGDLRENMSGLEYLHNGCRPPMVHRDVKTTNILLTERYGAKLADFGLSRSFPIDGECHVSTVVAGTPGYLDPEYYRTNWLSEKSDVYSFGVVLLEIVTNQPVIDKTRERPHINEWVGFMLTKGDIRSIIDPKLMGDYDTNGAWKIVELAMACVNPSSNQRPKMAHVVMELNECVALEIARRQGSQEMYSNNSVDYRFINVGCGLPPHESPYNALPTGLSYTSDIGLVNTGKTGQIAKEFEPNYTKPLTTLRYFPDGVRNCYTLNVTRDTKYLIMAKFVYGNYDGLKTDPNFDLYFGPNIWTTVSKNDTREEIIHVCLVKTGTSIPFINILELRPLRSTAYVTQSGSLKYLFRVYLSNSRLGIRYPDDIYDRAWFPYFDEKSWTQVTTNLTVNITNNYELPQGVAATGATPLNDAETLNITWDVEPPTAKFYTYMHFAELQTLRANDTREFNTTMNGKYSYGPYTPTPLKIETVLDVKPEECDEGACLLQLVRTSKSTLPPLLNAIEAFTEINFPQMETDGDDVYGIKNVQDSYGLDRISWQGDPCVPIQFLWDGLNCDNSDNSTPPIITSLNLSSSGLVGTITQAIQNLTHLEKLDLSNNNLTGEIPEFLADIKSLLVIDLSGNNITGSVPPSILQKKGMKLNVNNNPHLLCPAGSCVNNGGDKHKKKSIIVPVVASIASLAVLIGAFIMFLVLRKKKASKLEDGRSSQQAIMTKNRRFTYSEVMTMTNNFQRVLGKGGFGIVYHGVVNGTEQVAVKILSHSSSQGYKQFKAEVELLLRVHHKNLVGLVGYCDENDKLALIYEYMANGDLKEHMSGTRNRFLLNWGTRLKIVIDSAQGLEYLHNGCTPPMVHRDVKTTNILLNEHFEAKLADFGLSRSFPTEGGTHVSTVVAGTPGYLDPEYYRTNWLTEKSDVYSFGIVLLEIITNRHVIDQSREKAHIAEWVGLMLIKGDIISIMDPSLNGDYDSGSVWKAVEIAMSCLNPSSTRRPTMSQVVIGLKECLASENSRGGASRDMDSKSSIEVSLTFDTDVNPTAR</sequence>
<dbReference type="Pfam" id="PF07714">
    <property type="entry name" value="PK_Tyr_Ser-Thr"/>
    <property type="match status" value="2"/>
</dbReference>
<evidence type="ECO:0000313" key="23">
    <source>
        <dbReference type="Proteomes" id="UP000824890"/>
    </source>
</evidence>
<comment type="similarity">
    <text evidence="2">Belongs to the IST1 family.</text>
</comment>
<keyword evidence="7 19" id="KW-0812">Transmembrane</keyword>
<evidence type="ECO:0000256" key="8">
    <source>
        <dbReference type="ARBA" id="ARBA00022729"/>
    </source>
</evidence>
<dbReference type="Pfam" id="PF03398">
    <property type="entry name" value="Ist1"/>
    <property type="match status" value="1"/>
</dbReference>
<feature type="transmembrane region" description="Helical" evidence="19">
    <location>
        <begin position="3200"/>
        <end position="3224"/>
    </location>
</feature>
<reference evidence="22 23" key="1">
    <citation type="submission" date="2021-05" db="EMBL/GenBank/DDBJ databases">
        <title>Genome Assembly of Synthetic Allotetraploid Brassica napus Reveals Homoeologous Exchanges between Subgenomes.</title>
        <authorList>
            <person name="Davis J.T."/>
        </authorList>
    </citation>
    <scope>NUCLEOTIDE SEQUENCE [LARGE SCALE GENOMIC DNA]</scope>
    <source>
        <strain evidence="23">cv. Da-Ae</strain>
        <tissue evidence="22">Seedling</tissue>
    </source>
</reference>
<comment type="subcellular location">
    <subcellularLocation>
        <location evidence="1">Membrane</location>
        <topology evidence="1">Single-pass membrane protein</topology>
    </subcellularLocation>
</comment>
<feature type="transmembrane region" description="Helical" evidence="19">
    <location>
        <begin position="1600"/>
        <end position="1623"/>
    </location>
</feature>
<keyword evidence="5" id="KW-0433">Leucine-rich repeat</keyword>
<evidence type="ECO:0000256" key="18">
    <source>
        <dbReference type="SAM" id="MobiDB-lite"/>
    </source>
</evidence>
<dbReference type="Pfam" id="PF12819">
    <property type="entry name" value="Malectin_like"/>
    <property type="match status" value="4"/>
</dbReference>
<evidence type="ECO:0000256" key="13">
    <source>
        <dbReference type="ARBA" id="ARBA00022989"/>
    </source>
</evidence>
<keyword evidence="4" id="KW-0723">Serine/threonine-protein kinase</keyword>
<dbReference type="EMBL" id="JAGKQM010000006">
    <property type="protein sequence ID" value="KAH0920742.1"/>
    <property type="molecule type" value="Genomic_DNA"/>
</dbReference>
<gene>
    <name evidence="22" type="ORF">HID58_020760</name>
</gene>
<evidence type="ECO:0000256" key="4">
    <source>
        <dbReference type="ARBA" id="ARBA00022527"/>
    </source>
</evidence>
<dbReference type="Gene3D" id="1.20.1260.60">
    <property type="entry name" value="Vacuolar protein sorting-associated protein Ist1"/>
    <property type="match status" value="1"/>
</dbReference>
<dbReference type="Pfam" id="PF13855">
    <property type="entry name" value="LRR_8"/>
    <property type="match status" value="1"/>
</dbReference>
<dbReference type="InterPro" id="IPR003591">
    <property type="entry name" value="Leu-rich_rpt_typical-subtyp"/>
</dbReference>
<dbReference type="PROSITE" id="PS00107">
    <property type="entry name" value="PROTEIN_KINASE_ATP"/>
    <property type="match status" value="4"/>
</dbReference>
<feature type="binding site" evidence="17">
    <location>
        <position position="1697"/>
    </location>
    <ligand>
        <name>ATP</name>
        <dbReference type="ChEBI" id="CHEBI:30616"/>
    </ligand>
</feature>
<evidence type="ECO:0000256" key="2">
    <source>
        <dbReference type="ARBA" id="ARBA00005536"/>
    </source>
</evidence>
<evidence type="ECO:0000256" key="11">
    <source>
        <dbReference type="ARBA" id="ARBA00022777"/>
    </source>
</evidence>
<evidence type="ECO:0000313" key="22">
    <source>
        <dbReference type="EMBL" id="KAH0920742.1"/>
    </source>
</evidence>
<name>A0ABQ8CUG5_BRANA</name>
<evidence type="ECO:0000256" key="15">
    <source>
        <dbReference type="ARBA" id="ARBA00047899"/>
    </source>
</evidence>
<keyword evidence="13 19" id="KW-1133">Transmembrane helix</keyword>
<organism evidence="22 23">
    <name type="scientific">Brassica napus</name>
    <name type="common">Rape</name>
    <dbReference type="NCBI Taxonomy" id="3708"/>
    <lineage>
        <taxon>Eukaryota</taxon>
        <taxon>Viridiplantae</taxon>
        <taxon>Streptophyta</taxon>
        <taxon>Embryophyta</taxon>
        <taxon>Tracheophyta</taxon>
        <taxon>Spermatophyta</taxon>
        <taxon>Magnoliopsida</taxon>
        <taxon>eudicotyledons</taxon>
        <taxon>Gunneridae</taxon>
        <taxon>Pentapetalae</taxon>
        <taxon>rosids</taxon>
        <taxon>malvids</taxon>
        <taxon>Brassicales</taxon>
        <taxon>Brassicaceae</taxon>
        <taxon>Brassiceae</taxon>
        <taxon>Brassica</taxon>
    </lineage>
</organism>
<keyword evidence="6" id="KW-0808">Transferase</keyword>
<dbReference type="Pfam" id="PF00560">
    <property type="entry name" value="LRR_1"/>
    <property type="match status" value="3"/>
</dbReference>
<dbReference type="Gene3D" id="3.80.10.10">
    <property type="entry name" value="Ribonuclease Inhibitor"/>
    <property type="match status" value="4"/>
</dbReference>
<proteinExistence type="inferred from homology"/>
<evidence type="ECO:0000256" key="7">
    <source>
        <dbReference type="ARBA" id="ARBA00022692"/>
    </source>
</evidence>
<dbReference type="SMART" id="SM00369">
    <property type="entry name" value="LRR_TYP"/>
    <property type="match status" value="5"/>
</dbReference>
<dbReference type="InterPro" id="IPR001611">
    <property type="entry name" value="Leu-rich_rpt"/>
</dbReference>
<keyword evidence="11" id="KW-0418">Kinase</keyword>
<feature type="binding site" evidence="17">
    <location>
        <position position="3287"/>
    </location>
    <ligand>
        <name>ATP</name>
        <dbReference type="ChEBI" id="CHEBI:30616"/>
    </ligand>
</feature>
<evidence type="ECO:0000259" key="21">
    <source>
        <dbReference type="PROSITE" id="PS50011"/>
    </source>
</evidence>
<evidence type="ECO:0000256" key="14">
    <source>
        <dbReference type="ARBA" id="ARBA00023136"/>
    </source>
</evidence>
<evidence type="ECO:0000256" key="6">
    <source>
        <dbReference type="ARBA" id="ARBA00022679"/>
    </source>
</evidence>
<dbReference type="InterPro" id="IPR042277">
    <property type="entry name" value="IST1-like"/>
</dbReference>
<dbReference type="Proteomes" id="UP000824890">
    <property type="component" value="Unassembled WGS sequence"/>
</dbReference>
<dbReference type="PANTHER" id="PTHR45631:SF94">
    <property type="entry name" value="PROTEIN KINASE DOMAIN-CONTAINING PROTEIN"/>
    <property type="match status" value="1"/>
</dbReference>
<keyword evidence="9" id="KW-0677">Repeat</keyword>
<dbReference type="Gene3D" id="3.30.200.20">
    <property type="entry name" value="Phosphorylase Kinase, domain 1"/>
    <property type="match status" value="4"/>
</dbReference>
<dbReference type="CDD" id="cd14066">
    <property type="entry name" value="STKc_IRAK"/>
    <property type="match status" value="1"/>
</dbReference>
<evidence type="ECO:0000256" key="12">
    <source>
        <dbReference type="ARBA" id="ARBA00022840"/>
    </source>
</evidence>
<keyword evidence="10 17" id="KW-0547">Nucleotide-binding</keyword>
<comment type="catalytic activity">
    <reaction evidence="16">
        <text>L-seryl-[protein] + ATP = O-phospho-L-seryl-[protein] + ADP + H(+)</text>
        <dbReference type="Rhea" id="RHEA:17989"/>
        <dbReference type="Rhea" id="RHEA-COMP:9863"/>
        <dbReference type="Rhea" id="RHEA-COMP:11604"/>
        <dbReference type="ChEBI" id="CHEBI:15378"/>
        <dbReference type="ChEBI" id="CHEBI:29999"/>
        <dbReference type="ChEBI" id="CHEBI:30616"/>
        <dbReference type="ChEBI" id="CHEBI:83421"/>
        <dbReference type="ChEBI" id="CHEBI:456216"/>
        <dbReference type="EC" id="2.7.11.1"/>
    </reaction>
</comment>
<feature type="domain" description="Protein kinase" evidence="21">
    <location>
        <begin position="3259"/>
        <end position="3532"/>
    </location>
</feature>
<dbReference type="PANTHER" id="PTHR45631">
    <property type="entry name" value="OS07G0107800 PROTEIN-RELATED"/>
    <property type="match status" value="1"/>
</dbReference>
<evidence type="ECO:0000256" key="16">
    <source>
        <dbReference type="ARBA" id="ARBA00048679"/>
    </source>
</evidence>
<feature type="region of interest" description="Disordered" evidence="18">
    <location>
        <begin position="2411"/>
        <end position="2437"/>
    </location>
</feature>